<dbReference type="InterPro" id="IPR004154">
    <property type="entry name" value="Anticodon-bd"/>
</dbReference>
<dbReference type="OrthoDB" id="5394539at2759"/>
<dbReference type="Pfam" id="PF03129">
    <property type="entry name" value="HGTP_anticodon"/>
    <property type="match status" value="1"/>
</dbReference>
<evidence type="ECO:0000313" key="2">
    <source>
        <dbReference type="EnsemblMetazoa" id="AAEL011352-PA"/>
    </source>
</evidence>
<dbReference type="SUPFAM" id="SSF52954">
    <property type="entry name" value="Class II aaRS ABD-related"/>
    <property type="match status" value="1"/>
</dbReference>
<dbReference type="GO" id="GO:0006264">
    <property type="term" value="P:mitochondrial DNA replication"/>
    <property type="evidence" value="ECO:0007669"/>
    <property type="project" value="TreeGrafter"/>
</dbReference>
<protein>
    <recommendedName>
        <fullName evidence="1">Anticodon-binding domain-containing protein</fullName>
    </recommendedName>
</protein>
<dbReference type="InterPro" id="IPR027031">
    <property type="entry name" value="Gly-tRNA_synthase/POLG2"/>
</dbReference>
<organism evidence="2 3">
    <name type="scientific">Aedes aegypti</name>
    <name type="common">Yellowfever mosquito</name>
    <name type="synonym">Culex aegypti</name>
    <dbReference type="NCBI Taxonomy" id="7159"/>
    <lineage>
        <taxon>Eukaryota</taxon>
        <taxon>Metazoa</taxon>
        <taxon>Ecdysozoa</taxon>
        <taxon>Arthropoda</taxon>
        <taxon>Hexapoda</taxon>
        <taxon>Insecta</taxon>
        <taxon>Pterygota</taxon>
        <taxon>Neoptera</taxon>
        <taxon>Endopterygota</taxon>
        <taxon>Diptera</taxon>
        <taxon>Nematocera</taxon>
        <taxon>Culicoidea</taxon>
        <taxon>Culicidae</taxon>
        <taxon>Culicinae</taxon>
        <taxon>Aedini</taxon>
        <taxon>Aedes</taxon>
        <taxon>Stegomyia</taxon>
    </lineage>
</organism>
<name>A0A1S4FSZ4_AEDAE</name>
<dbReference type="PANTHER" id="PTHR10745">
    <property type="entry name" value="GLYCYL-TRNA SYNTHETASE/DNA POLYMERASE SUBUNIT GAMMA-2"/>
    <property type="match status" value="1"/>
</dbReference>
<keyword evidence="3" id="KW-1185">Reference proteome</keyword>
<dbReference type="VEuPathDB" id="VectorBase:AAEL011352"/>
<evidence type="ECO:0000313" key="3">
    <source>
        <dbReference type="Proteomes" id="UP000008820"/>
    </source>
</evidence>
<sequence length="345" mass="39331">MARFQQLLESCRNSKFLGLELGGMLKLTPIGRMLRNNLRDEFRRGEAGMAVYEGSSGISLGENLRFVRETFATDLPFGIVTEKRFENQTIPLGENCELRLDHGTWLSCSYFVNPTTSTEFMYKLQRQRKIWWMRYACDPGRYLISDLRQDADSKVQSVAIKARFAEEEVALEQLELIPGSVMREQMDDFQVKVGKSSRKITPNVLRIRQCAELATLEVILDAFESAGTDSVRIHRKLAPYKCGIVCVSDDATQLEELRDLAKHLSNVLRKANITTLDCSTQNGTSERSLNKQLRHLDSIAVPYTLLLRDQSLQNGLFQLRSRDTTLNETIHISDLPNYLLKIITS</sequence>
<gene>
    <name evidence="2" type="primary">5574716</name>
</gene>
<reference evidence="2 3" key="1">
    <citation type="submission" date="2017-06" db="EMBL/GenBank/DDBJ databases">
        <title>Aedes aegypti genome working group (AGWG) sequencing and assembly.</title>
        <authorList>
            <consortium name="Aedes aegypti Genome Working Group (AGWG)"/>
            <person name="Matthews B.J."/>
        </authorList>
    </citation>
    <scope>NUCLEOTIDE SEQUENCE [LARGE SCALE GENOMIC DNA]</scope>
    <source>
        <strain evidence="2 3">LVP_AGWG</strain>
    </source>
</reference>
<dbReference type="Gene3D" id="3.30.930.10">
    <property type="entry name" value="Bira Bifunctional Protein, Domain 2"/>
    <property type="match status" value="1"/>
</dbReference>
<dbReference type="InterPro" id="IPR036621">
    <property type="entry name" value="Anticodon-bd_dom_sf"/>
</dbReference>
<reference evidence="2" key="2">
    <citation type="submission" date="2020-05" db="UniProtKB">
        <authorList>
            <consortium name="EnsemblMetazoa"/>
        </authorList>
    </citation>
    <scope>IDENTIFICATION</scope>
    <source>
        <strain evidence="2">LVP_AGWG</strain>
    </source>
</reference>
<dbReference type="InterPro" id="IPR045864">
    <property type="entry name" value="aa-tRNA-synth_II/BPL/LPL"/>
</dbReference>
<dbReference type="GO" id="GO:0005739">
    <property type="term" value="C:mitochondrion"/>
    <property type="evidence" value="ECO:0007669"/>
    <property type="project" value="TreeGrafter"/>
</dbReference>
<dbReference type="InParanoid" id="A0A1S4FSZ4"/>
<dbReference type="EnsemblMetazoa" id="AAEL011352-RA">
    <property type="protein sequence ID" value="AAEL011352-PA"/>
    <property type="gene ID" value="AAEL011352"/>
</dbReference>
<dbReference type="PANTHER" id="PTHR10745:SF8">
    <property type="entry name" value="DNA POLYMERASE SUBUNIT GAMMA-2, MITOCHONDRIAL"/>
    <property type="match status" value="1"/>
</dbReference>
<accession>A0A1S4FSZ4</accession>
<dbReference type="Proteomes" id="UP000008820">
    <property type="component" value="Chromosome 1"/>
</dbReference>
<dbReference type="FunCoup" id="A0A1S4FSZ4">
    <property type="interactions" value="85"/>
</dbReference>
<feature type="domain" description="Anticodon-binding" evidence="1">
    <location>
        <begin position="241"/>
        <end position="341"/>
    </location>
</feature>
<evidence type="ECO:0000259" key="1">
    <source>
        <dbReference type="Pfam" id="PF03129"/>
    </source>
</evidence>
<dbReference type="AlphaFoldDB" id="A0A1S4FSZ4"/>
<dbReference type="Gene3D" id="3.40.50.800">
    <property type="entry name" value="Anticodon-binding domain"/>
    <property type="match status" value="1"/>
</dbReference>
<proteinExistence type="predicted"/>